<keyword evidence="5" id="KW-1185">Reference proteome</keyword>
<dbReference type="PANTHER" id="PTHR39428">
    <property type="entry name" value="F420H(2)-DEPENDENT QUINONE REDUCTASE RV1261C"/>
    <property type="match status" value="1"/>
</dbReference>
<dbReference type="RefSeq" id="WP_014432447.1">
    <property type="nucleotide sequence ID" value="NC_017079.1"/>
</dbReference>
<comment type="similarity">
    <text evidence="1">Belongs to the F420H(2)-dependent quinone reductase family.</text>
</comment>
<reference evidence="4 5" key="1">
    <citation type="submission" date="2012-02" db="EMBL/GenBank/DDBJ databases">
        <title>Complete genome sequence of Caldilinea aerophila DSM 14535 (= NBRC 102666).</title>
        <authorList>
            <person name="Oguchi A."/>
            <person name="Hosoyama A."/>
            <person name="Sekine M."/>
            <person name="Fukai R."/>
            <person name="Kato Y."/>
            <person name="Nakamura S."/>
            <person name="Hanada S."/>
            <person name="Yamazaki S."/>
            <person name="Fujita N."/>
        </authorList>
    </citation>
    <scope>NUCLEOTIDE SEQUENCE [LARGE SCALE GENOMIC DNA]</scope>
    <source>
        <strain evidence="5">DSM 14535 / JCM 11387 / NBRC 104270 / STL-6-O1</strain>
    </source>
</reference>
<organism evidence="4 5">
    <name type="scientific">Caldilinea aerophila (strain DSM 14535 / JCM 11387 / NBRC 104270 / STL-6-O1)</name>
    <dbReference type="NCBI Taxonomy" id="926550"/>
    <lineage>
        <taxon>Bacteria</taxon>
        <taxon>Bacillati</taxon>
        <taxon>Chloroflexota</taxon>
        <taxon>Caldilineae</taxon>
        <taxon>Caldilineales</taxon>
        <taxon>Caldilineaceae</taxon>
        <taxon>Caldilinea</taxon>
    </lineage>
</organism>
<dbReference type="KEGG" id="cap:CLDAP_11670"/>
<evidence type="ECO:0000256" key="2">
    <source>
        <dbReference type="ARBA" id="ARBA00049106"/>
    </source>
</evidence>
<sequence>MKIPGLGGTISTMTLDFRPPNALQRGVKRLASTAPVAWLLSKTLRHLDRAVAFLSGGRTTATTLLTGLPVIYLTTTGARSGQPRTTPLIVGVDGDKLIAFATNFGGPKAPAWSYNLRAHPMATVTYRGRSAIYRSREATPEERERYWPLADAIYPGYAAYRRRAAHREIPVFVLERVETSGQIEEEREERKREERKREERKREERKREERKREERKREERKREERKREERKREERKREERKREERKREERKREERKREERKREERKREERKEEREERKEV</sequence>
<name>I0I1R9_CALAS</name>
<feature type="region of interest" description="Disordered" evidence="3">
    <location>
        <begin position="200"/>
        <end position="280"/>
    </location>
</feature>
<protein>
    <recommendedName>
        <fullName evidence="6">Nitroreductase family deazaflavin-dependent oxidoreductase</fullName>
    </recommendedName>
</protein>
<dbReference type="GO" id="GO:0005886">
    <property type="term" value="C:plasma membrane"/>
    <property type="evidence" value="ECO:0007669"/>
    <property type="project" value="TreeGrafter"/>
</dbReference>
<evidence type="ECO:0000313" key="4">
    <source>
        <dbReference type="EMBL" id="BAL99206.1"/>
    </source>
</evidence>
<dbReference type="EMBL" id="AP012337">
    <property type="protein sequence ID" value="BAL99206.1"/>
    <property type="molecule type" value="Genomic_DNA"/>
</dbReference>
<evidence type="ECO:0000256" key="3">
    <source>
        <dbReference type="SAM" id="MobiDB-lite"/>
    </source>
</evidence>
<dbReference type="Proteomes" id="UP000007880">
    <property type="component" value="Chromosome"/>
</dbReference>
<dbReference type="GO" id="GO:0070967">
    <property type="term" value="F:coenzyme F420 binding"/>
    <property type="evidence" value="ECO:0007669"/>
    <property type="project" value="TreeGrafter"/>
</dbReference>
<dbReference type="Gene3D" id="2.30.110.10">
    <property type="entry name" value="Electron Transport, Fmn-binding Protein, Chain A"/>
    <property type="match status" value="1"/>
</dbReference>
<evidence type="ECO:0000256" key="1">
    <source>
        <dbReference type="ARBA" id="ARBA00008710"/>
    </source>
</evidence>
<comment type="catalytic activity">
    <reaction evidence="2">
        <text>oxidized coenzyme F420-(gamma-L-Glu)(n) + a quinol + H(+) = reduced coenzyme F420-(gamma-L-Glu)(n) + a quinone</text>
        <dbReference type="Rhea" id="RHEA:39663"/>
        <dbReference type="Rhea" id="RHEA-COMP:12939"/>
        <dbReference type="Rhea" id="RHEA-COMP:14378"/>
        <dbReference type="ChEBI" id="CHEBI:15378"/>
        <dbReference type="ChEBI" id="CHEBI:24646"/>
        <dbReference type="ChEBI" id="CHEBI:132124"/>
        <dbReference type="ChEBI" id="CHEBI:133980"/>
        <dbReference type="ChEBI" id="CHEBI:139511"/>
    </reaction>
</comment>
<dbReference type="InterPro" id="IPR012349">
    <property type="entry name" value="Split_barrel_FMN-bd"/>
</dbReference>
<dbReference type="Pfam" id="PF04075">
    <property type="entry name" value="F420H2_quin_red"/>
    <property type="match status" value="1"/>
</dbReference>
<dbReference type="NCBIfam" id="TIGR00026">
    <property type="entry name" value="hi_GC_TIGR00026"/>
    <property type="match status" value="1"/>
</dbReference>
<dbReference type="STRING" id="926550.CLDAP_11670"/>
<accession>I0I1R9</accession>
<proteinExistence type="inferred from homology"/>
<dbReference type="AlphaFoldDB" id="I0I1R9"/>
<dbReference type="SUPFAM" id="SSF50475">
    <property type="entry name" value="FMN-binding split barrel"/>
    <property type="match status" value="1"/>
</dbReference>
<gene>
    <name evidence="4" type="ordered locus">CLDAP_11670</name>
</gene>
<dbReference type="HOGENOM" id="CLU_992804_0_0_0"/>
<dbReference type="eggNOG" id="COG3945">
    <property type="taxonomic scope" value="Bacteria"/>
</dbReference>
<evidence type="ECO:0008006" key="6">
    <source>
        <dbReference type="Google" id="ProtNLM"/>
    </source>
</evidence>
<dbReference type="InterPro" id="IPR004378">
    <property type="entry name" value="F420H2_quin_Rdtase"/>
</dbReference>
<dbReference type="GO" id="GO:0016491">
    <property type="term" value="F:oxidoreductase activity"/>
    <property type="evidence" value="ECO:0007669"/>
    <property type="project" value="InterPro"/>
</dbReference>
<evidence type="ECO:0000313" key="5">
    <source>
        <dbReference type="Proteomes" id="UP000007880"/>
    </source>
</evidence>
<dbReference type="PANTHER" id="PTHR39428:SF1">
    <property type="entry name" value="F420H(2)-DEPENDENT QUINONE REDUCTASE RV1261C"/>
    <property type="match status" value="1"/>
</dbReference>